<dbReference type="SUPFAM" id="SSF57701">
    <property type="entry name" value="Zn2/Cys6 DNA-binding domain"/>
    <property type="match status" value="1"/>
</dbReference>
<keyword evidence="5" id="KW-1185">Reference proteome</keyword>
<dbReference type="InterPro" id="IPR053181">
    <property type="entry name" value="EcdB-like_regulator"/>
</dbReference>
<accession>A0A9P8VSM2</accession>
<gene>
    <name evidence="4" type="ORF">B0T10DRAFT_415832</name>
</gene>
<evidence type="ECO:0000256" key="2">
    <source>
        <dbReference type="ARBA" id="ARBA00023242"/>
    </source>
</evidence>
<dbReference type="SMART" id="SM00066">
    <property type="entry name" value="GAL4"/>
    <property type="match status" value="1"/>
</dbReference>
<dbReference type="Proteomes" id="UP000777438">
    <property type="component" value="Unassembled WGS sequence"/>
</dbReference>
<dbReference type="OrthoDB" id="4685598at2759"/>
<dbReference type="InterPro" id="IPR007219">
    <property type="entry name" value="XnlR_reg_dom"/>
</dbReference>
<evidence type="ECO:0000256" key="1">
    <source>
        <dbReference type="ARBA" id="ARBA00022723"/>
    </source>
</evidence>
<dbReference type="PANTHER" id="PTHR47785">
    <property type="entry name" value="ZN(II)2CYS6 TRANSCRIPTION FACTOR (EUROFUNG)-RELATED-RELATED"/>
    <property type="match status" value="1"/>
</dbReference>
<name>A0A9P8VSM2_9HYPO</name>
<proteinExistence type="predicted"/>
<dbReference type="PROSITE" id="PS50048">
    <property type="entry name" value="ZN2_CY6_FUNGAL_2"/>
    <property type="match status" value="1"/>
</dbReference>
<dbReference type="PROSITE" id="PS00463">
    <property type="entry name" value="ZN2_CY6_FUNGAL_1"/>
    <property type="match status" value="1"/>
</dbReference>
<protein>
    <recommendedName>
        <fullName evidence="3">Zn(2)-C6 fungal-type domain-containing protein</fullName>
    </recommendedName>
</protein>
<feature type="domain" description="Zn(2)-C6 fungal-type" evidence="3">
    <location>
        <begin position="12"/>
        <end position="42"/>
    </location>
</feature>
<dbReference type="CDD" id="cd00067">
    <property type="entry name" value="GAL4"/>
    <property type="match status" value="1"/>
</dbReference>
<dbReference type="Pfam" id="PF04082">
    <property type="entry name" value="Fungal_trans"/>
    <property type="match status" value="1"/>
</dbReference>
<dbReference type="GO" id="GO:0003677">
    <property type="term" value="F:DNA binding"/>
    <property type="evidence" value="ECO:0007669"/>
    <property type="project" value="InterPro"/>
</dbReference>
<evidence type="ECO:0000313" key="4">
    <source>
        <dbReference type="EMBL" id="KAH6874017.1"/>
    </source>
</evidence>
<evidence type="ECO:0000313" key="5">
    <source>
        <dbReference type="Proteomes" id="UP000777438"/>
    </source>
</evidence>
<dbReference type="PANTHER" id="PTHR47785:SF3">
    <property type="entry name" value="ZN(2)-C6 FUNGAL-TYPE DOMAIN-CONTAINING PROTEIN"/>
    <property type="match status" value="1"/>
</dbReference>
<dbReference type="InterPro" id="IPR036864">
    <property type="entry name" value="Zn2-C6_fun-type_DNA-bd_sf"/>
</dbReference>
<reference evidence="4 5" key="1">
    <citation type="journal article" date="2021" name="Nat. Commun.">
        <title>Genetic determinants of endophytism in the Arabidopsis root mycobiome.</title>
        <authorList>
            <person name="Mesny F."/>
            <person name="Miyauchi S."/>
            <person name="Thiergart T."/>
            <person name="Pickel B."/>
            <person name="Atanasova L."/>
            <person name="Karlsson M."/>
            <person name="Huettel B."/>
            <person name="Barry K.W."/>
            <person name="Haridas S."/>
            <person name="Chen C."/>
            <person name="Bauer D."/>
            <person name="Andreopoulos W."/>
            <person name="Pangilinan J."/>
            <person name="LaButti K."/>
            <person name="Riley R."/>
            <person name="Lipzen A."/>
            <person name="Clum A."/>
            <person name="Drula E."/>
            <person name="Henrissat B."/>
            <person name="Kohler A."/>
            <person name="Grigoriev I.V."/>
            <person name="Martin F.M."/>
            <person name="Hacquard S."/>
        </authorList>
    </citation>
    <scope>NUCLEOTIDE SEQUENCE [LARGE SCALE GENOMIC DNA]</scope>
    <source>
        <strain evidence="4 5">MPI-CAGE-CH-0241</strain>
    </source>
</reference>
<evidence type="ECO:0000259" key="3">
    <source>
        <dbReference type="PROSITE" id="PS50048"/>
    </source>
</evidence>
<comment type="caution">
    <text evidence="4">The sequence shown here is derived from an EMBL/GenBank/DDBJ whole genome shotgun (WGS) entry which is preliminary data.</text>
</comment>
<dbReference type="Pfam" id="PF00172">
    <property type="entry name" value="Zn_clus"/>
    <property type="match status" value="1"/>
</dbReference>
<dbReference type="InterPro" id="IPR001138">
    <property type="entry name" value="Zn2Cys6_DnaBD"/>
</dbReference>
<dbReference type="EMBL" id="JAGPYM010000042">
    <property type="protein sequence ID" value="KAH6874017.1"/>
    <property type="molecule type" value="Genomic_DNA"/>
</dbReference>
<sequence>MGEYQRKRLVVACDVCRGRRTKCDGQRPKCGFCQVHGAPCVYQAAPRPPPSRLELDVAGMRERLDDIIELLASDQRRTKDARAWPLPAVNWTTSLYGSFQSSPGASSGHEVRYEPDDSAFPVMILQRRTMMVLLGLDPNLGAWLSNMERSARLSSGRDQAVPLRMFLFSPDSISSTLQAFSERIHVWLPIISSDFHESFSQCIGGQSPSPSDTCLAMLAMALGSLAATDTITVALEERPGTEYFAEAAKLLPDVLLDFGVRSLQCLILFAVYHMCLVRPCQAHDHVLIASARAQNMLKIHSYGADSQTLEALRRAYWAILLIESELSTQLDLPNSGIWQHEEEAQLPSADGIWHFPHAGESAMPSPPTQASEPDSDVTPAYFLAEIAMRRMLRRCTTSVSKSAEGEVRYAPVIARELELQLDGWFEYLPPSLIFHKQPTTMYEVAEVPRAQFLQAQFFACKASISWPAVYQTIQLGFADEDLLPYYVKFFDDYVSFVLAAIGSMQTCIMNTWTLATR</sequence>
<dbReference type="GO" id="GO:0000981">
    <property type="term" value="F:DNA-binding transcription factor activity, RNA polymerase II-specific"/>
    <property type="evidence" value="ECO:0007669"/>
    <property type="project" value="InterPro"/>
</dbReference>
<keyword evidence="1" id="KW-0479">Metal-binding</keyword>
<dbReference type="GO" id="GO:0006351">
    <property type="term" value="P:DNA-templated transcription"/>
    <property type="evidence" value="ECO:0007669"/>
    <property type="project" value="InterPro"/>
</dbReference>
<dbReference type="GO" id="GO:0008270">
    <property type="term" value="F:zinc ion binding"/>
    <property type="evidence" value="ECO:0007669"/>
    <property type="project" value="InterPro"/>
</dbReference>
<keyword evidence="2" id="KW-0539">Nucleus</keyword>
<dbReference type="CDD" id="cd12148">
    <property type="entry name" value="fungal_TF_MHR"/>
    <property type="match status" value="1"/>
</dbReference>
<organism evidence="4 5">
    <name type="scientific">Thelonectria olida</name>
    <dbReference type="NCBI Taxonomy" id="1576542"/>
    <lineage>
        <taxon>Eukaryota</taxon>
        <taxon>Fungi</taxon>
        <taxon>Dikarya</taxon>
        <taxon>Ascomycota</taxon>
        <taxon>Pezizomycotina</taxon>
        <taxon>Sordariomycetes</taxon>
        <taxon>Hypocreomycetidae</taxon>
        <taxon>Hypocreales</taxon>
        <taxon>Nectriaceae</taxon>
        <taxon>Thelonectria</taxon>
    </lineage>
</organism>
<dbReference type="Gene3D" id="4.10.240.10">
    <property type="entry name" value="Zn(2)-C6 fungal-type DNA-binding domain"/>
    <property type="match status" value="1"/>
</dbReference>
<dbReference type="AlphaFoldDB" id="A0A9P8VSM2"/>